<keyword evidence="1" id="KW-1133">Transmembrane helix</keyword>
<comment type="caution">
    <text evidence="2">The sequence shown here is derived from an EMBL/GenBank/DDBJ whole genome shotgun (WGS) entry which is preliminary data.</text>
</comment>
<dbReference type="Proteomes" id="UP000315303">
    <property type="component" value="Unassembled WGS sequence"/>
</dbReference>
<dbReference type="RefSeq" id="WP_140604426.1">
    <property type="nucleotide sequence ID" value="NZ_SAWY01000033.1"/>
</dbReference>
<dbReference type="Pfam" id="PF11201">
    <property type="entry name" value="DUF2982"/>
    <property type="match status" value="1"/>
</dbReference>
<accession>A0A502KT48</accession>
<evidence type="ECO:0000313" key="2">
    <source>
        <dbReference type="EMBL" id="TPH13589.1"/>
    </source>
</evidence>
<organism evidence="2 3">
    <name type="scientific">Litorilituus lipolyticus</name>
    <dbReference type="NCBI Taxonomy" id="2491017"/>
    <lineage>
        <taxon>Bacteria</taxon>
        <taxon>Pseudomonadati</taxon>
        <taxon>Pseudomonadota</taxon>
        <taxon>Gammaproteobacteria</taxon>
        <taxon>Alteromonadales</taxon>
        <taxon>Colwelliaceae</taxon>
        <taxon>Litorilituus</taxon>
    </lineage>
</organism>
<sequence>MNQSLPSLEIKAHTNKHARFLVALGLFLILINCAISMVWWNELRLVLMFVYLVALVVVITGVAKLSEPKFSLTITPQNITYHHRYGQWQLNWSQIKRLGLVKETYGVSQIELPYLGVKLNDISELVTQISPRLANRLIHEQKPLIAFAIKCQLMPFEQGVISFEPVHLGNGQLLKGPVAAFIHHCRALDRALGFHLFIPHSSMDRELTDFHQLLNKCQAYAKNYH</sequence>
<dbReference type="InterPro" id="IPR021367">
    <property type="entry name" value="DUF2982"/>
</dbReference>
<keyword evidence="3" id="KW-1185">Reference proteome</keyword>
<keyword evidence="1" id="KW-0472">Membrane</keyword>
<keyword evidence="1" id="KW-0812">Transmembrane</keyword>
<dbReference type="OrthoDB" id="7061905at2"/>
<feature type="transmembrane region" description="Helical" evidence="1">
    <location>
        <begin position="20"/>
        <end position="39"/>
    </location>
</feature>
<evidence type="ECO:0000256" key="1">
    <source>
        <dbReference type="SAM" id="Phobius"/>
    </source>
</evidence>
<evidence type="ECO:0000313" key="3">
    <source>
        <dbReference type="Proteomes" id="UP000315303"/>
    </source>
</evidence>
<feature type="transmembrane region" description="Helical" evidence="1">
    <location>
        <begin position="45"/>
        <end position="63"/>
    </location>
</feature>
<proteinExistence type="predicted"/>
<protein>
    <submittedName>
        <fullName evidence="2">DUF2982 domain-containing protein</fullName>
    </submittedName>
</protein>
<name>A0A502KT48_9GAMM</name>
<reference evidence="2 3" key="1">
    <citation type="submission" date="2019-01" db="EMBL/GenBank/DDBJ databases">
        <title>Litorilituus lipolytica sp. nov., isolated from intertidal sand of the Yellow Sea in China.</title>
        <authorList>
            <person name="Liu A."/>
        </authorList>
    </citation>
    <scope>NUCLEOTIDE SEQUENCE [LARGE SCALE GENOMIC DNA]</scope>
    <source>
        <strain evidence="2 3">RZ04</strain>
    </source>
</reference>
<dbReference type="EMBL" id="SAWY01000033">
    <property type="protein sequence ID" value="TPH13589.1"/>
    <property type="molecule type" value="Genomic_DNA"/>
</dbReference>
<dbReference type="AlphaFoldDB" id="A0A502KT48"/>
<gene>
    <name evidence="2" type="ORF">EPA86_13385</name>
</gene>